<comment type="caution">
    <text evidence="2">The sequence shown here is derived from an EMBL/GenBank/DDBJ whole genome shotgun (WGS) entry which is preliminary data.</text>
</comment>
<dbReference type="Proteomes" id="UP001595878">
    <property type="component" value="Unassembled WGS sequence"/>
</dbReference>
<evidence type="ECO:0000313" key="2">
    <source>
        <dbReference type="EMBL" id="MFC4689028.1"/>
    </source>
</evidence>
<keyword evidence="3" id="KW-1185">Reference proteome</keyword>
<feature type="chain" id="PRO_5046713505" description="Rieske domain-containing protein" evidence="1">
    <location>
        <begin position="21"/>
        <end position="140"/>
    </location>
</feature>
<dbReference type="PROSITE" id="PS51257">
    <property type="entry name" value="PROKAR_LIPOPROTEIN"/>
    <property type="match status" value="1"/>
</dbReference>
<evidence type="ECO:0000256" key="1">
    <source>
        <dbReference type="SAM" id="SignalP"/>
    </source>
</evidence>
<dbReference type="EMBL" id="JBHSHB010000007">
    <property type="protein sequence ID" value="MFC4689028.1"/>
    <property type="molecule type" value="Genomic_DNA"/>
</dbReference>
<evidence type="ECO:0008006" key="4">
    <source>
        <dbReference type="Google" id="ProtNLM"/>
    </source>
</evidence>
<proteinExistence type="predicted"/>
<sequence length="140" mass="15313">MRHICALLFALVLITSCSESDDGGQRNPFLLDVNFSTQLSAIQVLDLEIPSNPIYVSNGGLRGFFVINTGSSLIAWEASDPNHAPNDCSRMVINGINVFCQCDDAHSYNLFTGQSNDEVLPYTMLNYRVSESGGTITVFN</sequence>
<accession>A0ABV9L567</accession>
<name>A0ABV9L567_9FLAO</name>
<dbReference type="RefSeq" id="WP_380031352.1">
    <property type="nucleotide sequence ID" value="NZ_JBHSHB010000007.1"/>
</dbReference>
<feature type="signal peptide" evidence="1">
    <location>
        <begin position="1"/>
        <end position="20"/>
    </location>
</feature>
<gene>
    <name evidence="2" type="ORF">ACFO5T_01175</name>
</gene>
<organism evidence="2 3">
    <name type="scientific">Dokdonia genika</name>
    <dbReference type="NCBI Taxonomy" id="308113"/>
    <lineage>
        <taxon>Bacteria</taxon>
        <taxon>Pseudomonadati</taxon>
        <taxon>Bacteroidota</taxon>
        <taxon>Flavobacteriia</taxon>
        <taxon>Flavobacteriales</taxon>
        <taxon>Flavobacteriaceae</taxon>
        <taxon>Dokdonia</taxon>
    </lineage>
</organism>
<keyword evidence="1" id="KW-0732">Signal</keyword>
<evidence type="ECO:0000313" key="3">
    <source>
        <dbReference type="Proteomes" id="UP001595878"/>
    </source>
</evidence>
<protein>
    <recommendedName>
        <fullName evidence="4">Rieske domain-containing protein</fullName>
    </recommendedName>
</protein>
<reference evidence="3" key="1">
    <citation type="journal article" date="2019" name="Int. J. Syst. Evol. Microbiol.">
        <title>The Global Catalogue of Microorganisms (GCM) 10K type strain sequencing project: providing services to taxonomists for standard genome sequencing and annotation.</title>
        <authorList>
            <consortium name="The Broad Institute Genomics Platform"/>
            <consortium name="The Broad Institute Genome Sequencing Center for Infectious Disease"/>
            <person name="Wu L."/>
            <person name="Ma J."/>
        </authorList>
    </citation>
    <scope>NUCLEOTIDE SEQUENCE [LARGE SCALE GENOMIC DNA]</scope>
    <source>
        <strain evidence="3">CGMCC 4.7427</strain>
    </source>
</reference>